<evidence type="ECO:0000313" key="3">
    <source>
        <dbReference type="WBParaSite" id="Gr19_v10_g167.t1"/>
    </source>
</evidence>
<name>A0A914HFK6_GLORO</name>
<evidence type="ECO:0000256" key="1">
    <source>
        <dbReference type="SAM" id="SignalP"/>
    </source>
</evidence>
<feature type="signal peptide" evidence="1">
    <location>
        <begin position="1"/>
        <end position="30"/>
    </location>
</feature>
<dbReference type="Proteomes" id="UP000887572">
    <property type="component" value="Unplaced"/>
</dbReference>
<protein>
    <submittedName>
        <fullName evidence="3">Uncharacterized protein</fullName>
    </submittedName>
</protein>
<dbReference type="AlphaFoldDB" id="A0A914HFK6"/>
<keyword evidence="2" id="KW-1185">Reference proteome</keyword>
<sequence>MAERHLLLTNNPFMLLLLLLFFGVASFATADIFADVTDLSNALATASAPPFDSLEELGQIATKIPIMLKGMGPIGALVATSAKIGFPEDSTEFRLWTLCLTLLILSTSK</sequence>
<organism evidence="2 3">
    <name type="scientific">Globodera rostochiensis</name>
    <name type="common">Golden nematode worm</name>
    <name type="synonym">Heterodera rostochiensis</name>
    <dbReference type="NCBI Taxonomy" id="31243"/>
    <lineage>
        <taxon>Eukaryota</taxon>
        <taxon>Metazoa</taxon>
        <taxon>Ecdysozoa</taxon>
        <taxon>Nematoda</taxon>
        <taxon>Chromadorea</taxon>
        <taxon>Rhabditida</taxon>
        <taxon>Tylenchina</taxon>
        <taxon>Tylenchomorpha</taxon>
        <taxon>Tylenchoidea</taxon>
        <taxon>Heteroderidae</taxon>
        <taxon>Heteroderinae</taxon>
        <taxon>Globodera</taxon>
    </lineage>
</organism>
<proteinExistence type="predicted"/>
<dbReference type="WBParaSite" id="Gr19_v10_g167.t1">
    <property type="protein sequence ID" value="Gr19_v10_g167.t1"/>
    <property type="gene ID" value="Gr19_v10_g167"/>
</dbReference>
<keyword evidence="1" id="KW-0732">Signal</keyword>
<evidence type="ECO:0000313" key="2">
    <source>
        <dbReference type="Proteomes" id="UP000887572"/>
    </source>
</evidence>
<reference evidence="3" key="1">
    <citation type="submission" date="2022-11" db="UniProtKB">
        <authorList>
            <consortium name="WormBaseParasite"/>
        </authorList>
    </citation>
    <scope>IDENTIFICATION</scope>
</reference>
<accession>A0A914HFK6</accession>
<feature type="chain" id="PRO_5038054421" evidence="1">
    <location>
        <begin position="31"/>
        <end position="109"/>
    </location>
</feature>